<dbReference type="GO" id="GO:0006364">
    <property type="term" value="P:rRNA processing"/>
    <property type="evidence" value="ECO:0007669"/>
    <property type="project" value="TreeGrafter"/>
</dbReference>
<dbReference type="AlphaFoldDB" id="A0A0R3WTR7"/>
<evidence type="ECO:0000313" key="1">
    <source>
        <dbReference type="EMBL" id="VDM24276.1"/>
    </source>
</evidence>
<dbReference type="Gene3D" id="2.130.10.10">
    <property type="entry name" value="YVTN repeat-like/Quinoprotein amine dehydrogenase"/>
    <property type="match status" value="1"/>
</dbReference>
<dbReference type="GO" id="GO:0032040">
    <property type="term" value="C:small-subunit processome"/>
    <property type="evidence" value="ECO:0007669"/>
    <property type="project" value="TreeGrafter"/>
</dbReference>
<dbReference type="InterPro" id="IPR036322">
    <property type="entry name" value="WD40_repeat_dom_sf"/>
</dbReference>
<keyword evidence="2" id="KW-1185">Reference proteome</keyword>
<protein>
    <submittedName>
        <fullName evidence="3">WD_REPEATS_REGION domain-containing protein</fullName>
    </submittedName>
</protein>
<dbReference type="STRING" id="6205.A0A0R3WTR7"/>
<gene>
    <name evidence="1" type="ORF">TTAC_LOCUS4142</name>
</gene>
<dbReference type="Proteomes" id="UP000274429">
    <property type="component" value="Unassembled WGS sequence"/>
</dbReference>
<dbReference type="GO" id="GO:0034388">
    <property type="term" value="C:Pwp2p-containing subcomplex of 90S preribosome"/>
    <property type="evidence" value="ECO:0007669"/>
    <property type="project" value="TreeGrafter"/>
</dbReference>
<dbReference type="InterPro" id="IPR001680">
    <property type="entry name" value="WD40_rpt"/>
</dbReference>
<proteinExistence type="predicted"/>
<organism evidence="3">
    <name type="scientific">Hydatigena taeniaeformis</name>
    <name type="common">Feline tapeworm</name>
    <name type="synonym">Taenia taeniaeformis</name>
    <dbReference type="NCBI Taxonomy" id="6205"/>
    <lineage>
        <taxon>Eukaryota</taxon>
        <taxon>Metazoa</taxon>
        <taxon>Spiralia</taxon>
        <taxon>Lophotrochozoa</taxon>
        <taxon>Platyhelminthes</taxon>
        <taxon>Cestoda</taxon>
        <taxon>Eucestoda</taxon>
        <taxon>Cyclophyllidea</taxon>
        <taxon>Taeniidae</taxon>
        <taxon>Hydatigera</taxon>
    </lineage>
</organism>
<evidence type="ECO:0000313" key="2">
    <source>
        <dbReference type="Proteomes" id="UP000274429"/>
    </source>
</evidence>
<dbReference type="Pfam" id="PF25168">
    <property type="entry name" value="Beta-prop_WDR36-Utp21_2nd"/>
    <property type="match status" value="1"/>
</dbReference>
<dbReference type="InterPro" id="IPR015943">
    <property type="entry name" value="WD40/YVTN_repeat-like_dom_sf"/>
</dbReference>
<dbReference type="SUPFAM" id="SSF50978">
    <property type="entry name" value="WD40 repeat-like"/>
    <property type="match status" value="1"/>
</dbReference>
<evidence type="ECO:0000313" key="3">
    <source>
        <dbReference type="WBParaSite" id="TTAC_0000415701-mRNA-1"/>
    </source>
</evidence>
<dbReference type="PANTHER" id="PTHR22840">
    <property type="entry name" value="WD REPEAT-CONTAINING PROTEIN 36"/>
    <property type="match status" value="1"/>
</dbReference>
<dbReference type="OrthoDB" id="10250769at2759"/>
<dbReference type="EMBL" id="UYWX01003759">
    <property type="protein sequence ID" value="VDM24276.1"/>
    <property type="molecule type" value="Genomic_DNA"/>
</dbReference>
<accession>A0A0R3WTR7</accession>
<dbReference type="PANTHER" id="PTHR22840:SF12">
    <property type="entry name" value="WD REPEAT-CONTAINING PROTEIN 36"/>
    <property type="match status" value="1"/>
</dbReference>
<dbReference type="WBParaSite" id="TTAC_0000415701-mRNA-1">
    <property type="protein sequence ID" value="TTAC_0000415701-mRNA-1"/>
    <property type="gene ID" value="TTAC_0000415701"/>
</dbReference>
<reference evidence="1 2" key="2">
    <citation type="submission" date="2018-11" db="EMBL/GenBank/DDBJ databases">
        <authorList>
            <consortium name="Pathogen Informatics"/>
        </authorList>
    </citation>
    <scope>NUCLEOTIDE SEQUENCE [LARGE SCALE GENOMIC DNA]</scope>
</reference>
<dbReference type="SMART" id="SM00320">
    <property type="entry name" value="WD40"/>
    <property type="match status" value="4"/>
</dbReference>
<sequence length="319" mass="35635">MPSAKRLSSVAQRLPYLLPGPSAIALSPGRANDWDSIAVAHTDRREVSTWNFVRATRGRHWLDPRRFHGKGGEALRVHRRTIATCLCMTRCGNFVVIGYSSGDVAKFNMQSGLEYGEFGNKGKVHESTVIGVHVTSVNRVLITVGRGEVKFWNFSTCKLIDTLDITSSPRFSKFHDESDTLALALSTGEVMLVNVVNRKIFRRFNNPVTHVCTDLALSSDGTMMVTTHRCDPLIKTWDVVDCKLIDCFRVQRPATSVAFSPADDLLATTHTACLGVYLWDNRATYQRLHLKPLPEDYVPPNTAGFIELPTERLSTRNLD</sequence>
<name>A0A0R3WTR7_HYDTA</name>
<reference evidence="3" key="1">
    <citation type="submission" date="2017-02" db="UniProtKB">
        <authorList>
            <consortium name="WormBaseParasite"/>
        </authorList>
    </citation>
    <scope>IDENTIFICATION</scope>
</reference>